<dbReference type="PANTHER" id="PTHR11760">
    <property type="entry name" value="30S/40S RIBOSOMAL PROTEIN S3"/>
    <property type="match status" value="1"/>
</dbReference>
<protein>
    <submittedName>
        <fullName evidence="5">Uncharacterized protein</fullName>
    </submittedName>
</protein>
<dbReference type="SUPFAM" id="SSF54814">
    <property type="entry name" value="Prokaryotic type KH domain (KH-domain type II)"/>
    <property type="match status" value="1"/>
</dbReference>
<proteinExistence type="inferred from homology"/>
<dbReference type="InterPro" id="IPR057258">
    <property type="entry name" value="Ribosomal_uS3"/>
</dbReference>
<dbReference type="GO" id="GO:0022627">
    <property type="term" value="C:cytosolic small ribosomal subunit"/>
    <property type="evidence" value="ECO:0007669"/>
    <property type="project" value="TreeGrafter"/>
</dbReference>
<dbReference type="GO" id="GO:0003723">
    <property type="term" value="F:RNA binding"/>
    <property type="evidence" value="ECO:0007669"/>
    <property type="project" value="UniProtKB-KW"/>
</dbReference>
<evidence type="ECO:0000313" key="6">
    <source>
        <dbReference type="Proteomes" id="UP001085076"/>
    </source>
</evidence>
<dbReference type="EMBL" id="JAGGNH010000004">
    <property type="protein sequence ID" value="KAJ0974604.1"/>
    <property type="molecule type" value="Genomic_DNA"/>
</dbReference>
<dbReference type="GO" id="GO:0005634">
    <property type="term" value="C:nucleus"/>
    <property type="evidence" value="ECO:0007669"/>
    <property type="project" value="TreeGrafter"/>
</dbReference>
<dbReference type="Gene3D" id="3.30.300.20">
    <property type="match status" value="1"/>
</dbReference>
<organism evidence="5 6">
    <name type="scientific">Dioscorea zingiberensis</name>
    <dbReference type="NCBI Taxonomy" id="325984"/>
    <lineage>
        <taxon>Eukaryota</taxon>
        <taxon>Viridiplantae</taxon>
        <taxon>Streptophyta</taxon>
        <taxon>Embryophyta</taxon>
        <taxon>Tracheophyta</taxon>
        <taxon>Spermatophyta</taxon>
        <taxon>Magnoliopsida</taxon>
        <taxon>Liliopsida</taxon>
        <taxon>Dioscoreales</taxon>
        <taxon>Dioscoreaceae</taxon>
        <taxon>Dioscorea</taxon>
    </lineage>
</organism>
<keyword evidence="6" id="KW-1185">Reference proteome</keyword>
<dbReference type="InterPro" id="IPR009019">
    <property type="entry name" value="KH_sf_prok-type"/>
</dbReference>
<keyword evidence="3" id="KW-0689">Ribosomal protein</keyword>
<name>A0A9D5CKK0_9LILI</name>
<reference evidence="5" key="2">
    <citation type="journal article" date="2022" name="Hortic Res">
        <title>The genome of Dioscorea zingiberensis sheds light on the biosynthesis, origin and evolution of the medicinally important diosgenin saponins.</title>
        <authorList>
            <person name="Li Y."/>
            <person name="Tan C."/>
            <person name="Li Z."/>
            <person name="Guo J."/>
            <person name="Li S."/>
            <person name="Chen X."/>
            <person name="Wang C."/>
            <person name="Dai X."/>
            <person name="Yang H."/>
            <person name="Song W."/>
            <person name="Hou L."/>
            <person name="Xu J."/>
            <person name="Tong Z."/>
            <person name="Xu A."/>
            <person name="Yuan X."/>
            <person name="Wang W."/>
            <person name="Yang Q."/>
            <person name="Chen L."/>
            <person name="Sun Z."/>
            <person name="Wang K."/>
            <person name="Pan B."/>
            <person name="Chen J."/>
            <person name="Bao Y."/>
            <person name="Liu F."/>
            <person name="Qi X."/>
            <person name="Gang D.R."/>
            <person name="Wen J."/>
            <person name="Li J."/>
        </authorList>
    </citation>
    <scope>NUCLEOTIDE SEQUENCE</scope>
    <source>
        <strain evidence="5">Dzin_1.0</strain>
    </source>
</reference>
<dbReference type="GO" id="GO:0003735">
    <property type="term" value="F:structural constituent of ribosome"/>
    <property type="evidence" value="ECO:0007669"/>
    <property type="project" value="TreeGrafter"/>
</dbReference>
<dbReference type="PANTHER" id="PTHR11760:SF32">
    <property type="entry name" value="SMALL RIBOSOMAL SUBUNIT PROTEIN US3"/>
    <property type="match status" value="1"/>
</dbReference>
<dbReference type="OrthoDB" id="10248446at2759"/>
<gene>
    <name evidence="5" type="ORF">J5N97_016569</name>
</gene>
<evidence type="ECO:0000313" key="5">
    <source>
        <dbReference type="EMBL" id="KAJ0974604.1"/>
    </source>
</evidence>
<dbReference type="AlphaFoldDB" id="A0A9D5CKK0"/>
<accession>A0A9D5CKK0</accession>
<sequence length="70" mass="8082">MSKKRKFMVDGVFFVELDEVLTRKLAEDGYSGIEVRVTPMRTEIIIRATRTQNTLDTGSLKTLDIGKEWF</sequence>
<reference evidence="5" key="1">
    <citation type="submission" date="2021-03" db="EMBL/GenBank/DDBJ databases">
        <authorList>
            <person name="Li Z."/>
            <person name="Yang C."/>
        </authorList>
    </citation>
    <scope>NUCLEOTIDE SEQUENCE</scope>
    <source>
        <strain evidence="5">Dzin_1.0</strain>
        <tissue evidence="5">Leaf</tissue>
    </source>
</reference>
<dbReference type="FunFam" id="3.30.300.20:FF:000006">
    <property type="entry name" value="40S ribosomal protein S3"/>
    <property type="match status" value="1"/>
</dbReference>
<evidence type="ECO:0000256" key="3">
    <source>
        <dbReference type="ARBA" id="ARBA00022980"/>
    </source>
</evidence>
<evidence type="ECO:0000256" key="4">
    <source>
        <dbReference type="ARBA" id="ARBA00023274"/>
    </source>
</evidence>
<evidence type="ECO:0000256" key="1">
    <source>
        <dbReference type="ARBA" id="ARBA00010761"/>
    </source>
</evidence>
<keyword evidence="4" id="KW-0687">Ribonucleoprotein</keyword>
<dbReference type="Proteomes" id="UP001085076">
    <property type="component" value="Miscellaneous, Linkage group lg04"/>
</dbReference>
<comment type="similarity">
    <text evidence="1">Belongs to the universal ribosomal protein uS3 family.</text>
</comment>
<evidence type="ECO:0000256" key="2">
    <source>
        <dbReference type="ARBA" id="ARBA00022884"/>
    </source>
</evidence>
<comment type="caution">
    <text evidence="5">The sequence shown here is derived from an EMBL/GenBank/DDBJ whole genome shotgun (WGS) entry which is preliminary data.</text>
</comment>
<keyword evidence="2" id="KW-0694">RNA-binding</keyword>
<dbReference type="InterPro" id="IPR015946">
    <property type="entry name" value="KH_dom-like_a/b"/>
</dbReference>